<evidence type="ECO:0000313" key="9">
    <source>
        <dbReference type="EMBL" id="KAJ6223396.1"/>
    </source>
</evidence>
<keyword evidence="4" id="KW-0375">Hydrogen ion transport</keyword>
<evidence type="ECO:0000256" key="4">
    <source>
        <dbReference type="ARBA" id="ARBA00022781"/>
    </source>
</evidence>
<dbReference type="OrthoDB" id="1262810at2759"/>
<proteinExistence type="inferred from homology"/>
<keyword evidence="10" id="KW-1185">Reference proteome</keyword>
<keyword evidence="3" id="KW-0813">Transport</keyword>
<evidence type="ECO:0000256" key="3">
    <source>
        <dbReference type="ARBA" id="ARBA00022448"/>
    </source>
</evidence>
<reference evidence="9" key="1">
    <citation type="submission" date="2022-12" db="EMBL/GenBank/DDBJ databases">
        <title>Genome assemblies of Blomia tropicalis.</title>
        <authorList>
            <person name="Cui Y."/>
        </authorList>
    </citation>
    <scope>NUCLEOTIDE SEQUENCE</scope>
    <source>
        <tissue evidence="9">Adult mites</tissue>
    </source>
</reference>
<comment type="similarity">
    <text evidence="2">Belongs to the ATPase delta chain family.</text>
</comment>
<evidence type="ECO:0000256" key="6">
    <source>
        <dbReference type="ARBA" id="ARBA00023136"/>
    </source>
</evidence>
<evidence type="ECO:0000256" key="2">
    <source>
        <dbReference type="ARBA" id="ARBA00007046"/>
    </source>
</evidence>
<dbReference type="Gene3D" id="1.10.520.20">
    <property type="entry name" value="N-terminal domain of the delta subunit of the F1F0-ATP synthase"/>
    <property type="match status" value="1"/>
</dbReference>
<keyword evidence="6" id="KW-0472">Membrane</keyword>
<dbReference type="PANTHER" id="PTHR11910">
    <property type="entry name" value="ATP SYNTHASE DELTA CHAIN"/>
    <property type="match status" value="1"/>
</dbReference>
<evidence type="ECO:0000256" key="5">
    <source>
        <dbReference type="ARBA" id="ARBA00023065"/>
    </source>
</evidence>
<dbReference type="EMBL" id="JAPWDV010000001">
    <property type="protein sequence ID" value="KAJ6223396.1"/>
    <property type="molecule type" value="Genomic_DNA"/>
</dbReference>
<evidence type="ECO:0000313" key="10">
    <source>
        <dbReference type="Proteomes" id="UP001142055"/>
    </source>
</evidence>
<dbReference type="NCBIfam" id="TIGR01145">
    <property type="entry name" value="ATP_synt_delta"/>
    <property type="match status" value="1"/>
</dbReference>
<dbReference type="OMA" id="MVDNIQD"/>
<dbReference type="InterPro" id="IPR026015">
    <property type="entry name" value="ATP_synth_OSCP/delta_N_sf"/>
</dbReference>
<evidence type="ECO:0000256" key="7">
    <source>
        <dbReference type="ARBA" id="ARBA00023310"/>
    </source>
</evidence>
<dbReference type="PRINTS" id="PR00125">
    <property type="entry name" value="ATPASEDELTA"/>
</dbReference>
<keyword evidence="5" id="KW-0406">Ion transport</keyword>
<evidence type="ECO:0000256" key="8">
    <source>
        <dbReference type="ARBA" id="ARBA00033369"/>
    </source>
</evidence>
<dbReference type="Pfam" id="PF00213">
    <property type="entry name" value="OSCP"/>
    <property type="match status" value="1"/>
</dbReference>
<dbReference type="GO" id="GO:0016020">
    <property type="term" value="C:membrane"/>
    <property type="evidence" value="ECO:0007669"/>
    <property type="project" value="UniProtKB-SubCell"/>
</dbReference>
<accession>A0A9Q0MCK2</accession>
<evidence type="ECO:0000256" key="1">
    <source>
        <dbReference type="ARBA" id="ARBA00004370"/>
    </source>
</evidence>
<name>A0A9Q0MCK2_BLOTA</name>
<comment type="subcellular location">
    <subcellularLocation>
        <location evidence="1">Membrane</location>
    </subcellularLocation>
</comment>
<dbReference type="GO" id="GO:0046933">
    <property type="term" value="F:proton-transporting ATP synthase activity, rotational mechanism"/>
    <property type="evidence" value="ECO:0007669"/>
    <property type="project" value="InterPro"/>
</dbReference>
<sequence>MASSKSLLQLRELVHVSRCQMAQAAGAAASKLNKPPVPMFGIDGRYATALYSAASKKNKLEQVDNNLKQLLDLQQKDTKFREFLVNPLIKPAQKREILGKSLAGKLNLDELTLNLITVLSENGRMKLFSSVARSFNKTMAVSRGELNITVTSSSPLDATTQDELNSILQSFAKGKKLLVKSKVDKDILGGLLIDFDGEHFIDMSIRKKFNQFSGLLRQPV</sequence>
<dbReference type="HAMAP" id="MF_01416">
    <property type="entry name" value="ATP_synth_delta_bact"/>
    <property type="match status" value="1"/>
</dbReference>
<dbReference type="InterPro" id="IPR000711">
    <property type="entry name" value="ATPase_OSCP/dsu"/>
</dbReference>
<protein>
    <recommendedName>
        <fullName evidence="8">Oligomycin sensitivity conferral protein</fullName>
    </recommendedName>
</protein>
<dbReference type="AlphaFoldDB" id="A0A9Q0MCK2"/>
<organism evidence="9 10">
    <name type="scientific">Blomia tropicalis</name>
    <name type="common">Mite</name>
    <dbReference type="NCBI Taxonomy" id="40697"/>
    <lineage>
        <taxon>Eukaryota</taxon>
        <taxon>Metazoa</taxon>
        <taxon>Ecdysozoa</taxon>
        <taxon>Arthropoda</taxon>
        <taxon>Chelicerata</taxon>
        <taxon>Arachnida</taxon>
        <taxon>Acari</taxon>
        <taxon>Acariformes</taxon>
        <taxon>Sarcoptiformes</taxon>
        <taxon>Astigmata</taxon>
        <taxon>Glycyphagoidea</taxon>
        <taxon>Echimyopodidae</taxon>
        <taxon>Blomia</taxon>
    </lineage>
</organism>
<keyword evidence="7" id="KW-0066">ATP synthesis</keyword>
<gene>
    <name evidence="9" type="ORF">RDWZM_001941</name>
</gene>
<dbReference type="SUPFAM" id="SSF47928">
    <property type="entry name" value="N-terminal domain of the delta subunit of the F1F0-ATP synthase"/>
    <property type="match status" value="1"/>
</dbReference>
<comment type="caution">
    <text evidence="9">The sequence shown here is derived from an EMBL/GenBank/DDBJ whole genome shotgun (WGS) entry which is preliminary data.</text>
</comment>
<dbReference type="Proteomes" id="UP001142055">
    <property type="component" value="Chromosome 1"/>
</dbReference>